<dbReference type="CDD" id="cd16913">
    <property type="entry name" value="YkuD_like"/>
    <property type="match status" value="1"/>
</dbReference>
<gene>
    <name evidence="10" type="ORF">SAOR_07740</name>
</gene>
<dbReference type="PROSITE" id="PS52029">
    <property type="entry name" value="LD_TPASE"/>
    <property type="match status" value="1"/>
</dbReference>
<evidence type="ECO:0000256" key="7">
    <source>
        <dbReference type="PROSITE-ProRule" id="PRU01373"/>
    </source>
</evidence>
<keyword evidence="5 7" id="KW-0573">Peptidoglycan synthesis</keyword>
<evidence type="ECO:0000256" key="2">
    <source>
        <dbReference type="ARBA" id="ARBA00005992"/>
    </source>
</evidence>
<dbReference type="GO" id="GO:0009252">
    <property type="term" value="P:peptidoglycan biosynthetic process"/>
    <property type="evidence" value="ECO:0007669"/>
    <property type="project" value="UniProtKB-UniPathway"/>
</dbReference>
<dbReference type="GO" id="GO:0008360">
    <property type="term" value="P:regulation of cell shape"/>
    <property type="evidence" value="ECO:0007669"/>
    <property type="project" value="UniProtKB-UniRule"/>
</dbReference>
<feature type="active site" description="Nucleophile" evidence="7">
    <location>
        <position position="150"/>
    </location>
</feature>
<keyword evidence="8" id="KW-0732">Signal</keyword>
<dbReference type="Gene3D" id="2.40.440.10">
    <property type="entry name" value="L,D-transpeptidase catalytic domain-like"/>
    <property type="match status" value="1"/>
</dbReference>
<keyword evidence="4 7" id="KW-0133">Cell shape</keyword>
<sequence>MHSIPFACRIFVIALLSLMAVCSANASDGVADSDIEPEAAVDLVVVMKSERVLYLYDDGLIVGQYPIALGKNPVGTKRERGDNRTPEGAYTLDWRNPDSIFHRSIHISYPKPSDVRASKARGLDPGDMIMIHGQPDYDDRDRKGDWTNGCIAVSNAAINDIWTRVPDGTRIHIYP</sequence>
<dbReference type="PANTHER" id="PTHR36699">
    <property type="entry name" value="LD-TRANSPEPTIDASE"/>
    <property type="match status" value="1"/>
</dbReference>
<dbReference type="GO" id="GO:0004180">
    <property type="term" value="F:carboxypeptidase activity"/>
    <property type="evidence" value="ECO:0007669"/>
    <property type="project" value="UniProtKB-ARBA"/>
</dbReference>
<dbReference type="RefSeq" id="WP_123589721.1">
    <property type="nucleotide sequence ID" value="NZ_AYKH01000012.1"/>
</dbReference>
<dbReference type="PANTHER" id="PTHR36699:SF1">
    <property type="entry name" value="L,D-TRANSPEPTIDASE YAFK-RELATED"/>
    <property type="match status" value="1"/>
</dbReference>
<dbReference type="GO" id="GO:0071555">
    <property type="term" value="P:cell wall organization"/>
    <property type="evidence" value="ECO:0007669"/>
    <property type="project" value="UniProtKB-UniRule"/>
</dbReference>
<evidence type="ECO:0000256" key="3">
    <source>
        <dbReference type="ARBA" id="ARBA00022679"/>
    </source>
</evidence>
<organism evidence="10 11">
    <name type="scientific">Salinisphaera orenii MK-B5</name>
    <dbReference type="NCBI Taxonomy" id="856730"/>
    <lineage>
        <taxon>Bacteria</taxon>
        <taxon>Pseudomonadati</taxon>
        <taxon>Pseudomonadota</taxon>
        <taxon>Gammaproteobacteria</taxon>
        <taxon>Salinisphaerales</taxon>
        <taxon>Salinisphaeraceae</taxon>
        <taxon>Salinisphaera</taxon>
    </lineage>
</organism>
<evidence type="ECO:0000256" key="1">
    <source>
        <dbReference type="ARBA" id="ARBA00004752"/>
    </source>
</evidence>
<dbReference type="GO" id="GO:0016740">
    <property type="term" value="F:transferase activity"/>
    <property type="evidence" value="ECO:0007669"/>
    <property type="project" value="UniProtKB-KW"/>
</dbReference>
<dbReference type="InterPro" id="IPR038063">
    <property type="entry name" value="Transpep_catalytic_dom"/>
</dbReference>
<dbReference type="UniPathway" id="UPA00219"/>
<feature type="signal peptide" evidence="8">
    <location>
        <begin position="1"/>
        <end position="26"/>
    </location>
</feature>
<feature type="active site" description="Proton donor/acceptor" evidence="7">
    <location>
        <position position="132"/>
    </location>
</feature>
<comment type="caution">
    <text evidence="10">The sequence shown here is derived from an EMBL/GenBank/DDBJ whole genome shotgun (WGS) entry which is preliminary data.</text>
</comment>
<keyword evidence="6 7" id="KW-0961">Cell wall biogenesis/degradation</keyword>
<evidence type="ECO:0000313" key="10">
    <source>
        <dbReference type="EMBL" id="ROO27714.1"/>
    </source>
</evidence>
<proteinExistence type="inferred from homology"/>
<accession>A0A423PQ23</accession>
<comment type="similarity">
    <text evidence="2">Belongs to the YkuD family.</text>
</comment>
<feature type="domain" description="L,D-TPase catalytic" evidence="9">
    <location>
        <begin position="42"/>
        <end position="174"/>
    </location>
</feature>
<reference evidence="10 11" key="1">
    <citation type="submission" date="2013-10" db="EMBL/GenBank/DDBJ databases">
        <title>Salinisphaera orenii MK-B5 Genome Sequencing.</title>
        <authorList>
            <person name="Lai Q."/>
            <person name="Li C."/>
            <person name="Shao Z."/>
        </authorList>
    </citation>
    <scope>NUCLEOTIDE SEQUENCE [LARGE SCALE GENOMIC DNA]</scope>
    <source>
        <strain evidence="10 11">MK-B5</strain>
    </source>
</reference>
<evidence type="ECO:0000313" key="11">
    <source>
        <dbReference type="Proteomes" id="UP000283993"/>
    </source>
</evidence>
<protein>
    <recommendedName>
        <fullName evidence="9">L,D-TPase catalytic domain-containing protein</fullName>
    </recommendedName>
</protein>
<dbReference type="EMBL" id="AYKH01000012">
    <property type="protein sequence ID" value="ROO27714.1"/>
    <property type="molecule type" value="Genomic_DNA"/>
</dbReference>
<dbReference type="AlphaFoldDB" id="A0A423PQ23"/>
<dbReference type="Proteomes" id="UP000283993">
    <property type="component" value="Unassembled WGS sequence"/>
</dbReference>
<keyword evidence="11" id="KW-1185">Reference proteome</keyword>
<keyword evidence="3" id="KW-0808">Transferase</keyword>
<evidence type="ECO:0000259" key="9">
    <source>
        <dbReference type="PROSITE" id="PS52029"/>
    </source>
</evidence>
<dbReference type="SUPFAM" id="SSF141523">
    <property type="entry name" value="L,D-transpeptidase catalytic domain-like"/>
    <property type="match status" value="1"/>
</dbReference>
<evidence type="ECO:0000256" key="5">
    <source>
        <dbReference type="ARBA" id="ARBA00022984"/>
    </source>
</evidence>
<dbReference type="Pfam" id="PF03734">
    <property type="entry name" value="YkuD"/>
    <property type="match status" value="1"/>
</dbReference>
<feature type="chain" id="PRO_5018966427" description="L,D-TPase catalytic domain-containing protein" evidence="8">
    <location>
        <begin position="27"/>
        <end position="175"/>
    </location>
</feature>
<evidence type="ECO:0000256" key="8">
    <source>
        <dbReference type="SAM" id="SignalP"/>
    </source>
</evidence>
<evidence type="ECO:0000256" key="4">
    <source>
        <dbReference type="ARBA" id="ARBA00022960"/>
    </source>
</evidence>
<name>A0A423PQ23_9GAMM</name>
<comment type="pathway">
    <text evidence="1 7">Cell wall biogenesis; peptidoglycan biosynthesis.</text>
</comment>
<evidence type="ECO:0000256" key="6">
    <source>
        <dbReference type="ARBA" id="ARBA00023316"/>
    </source>
</evidence>
<dbReference type="InterPro" id="IPR005490">
    <property type="entry name" value="LD_TPept_cat_dom"/>
</dbReference>